<evidence type="ECO:0000313" key="3">
    <source>
        <dbReference type="Proteomes" id="UP001497516"/>
    </source>
</evidence>
<feature type="compositionally biased region" description="Basic and acidic residues" evidence="1">
    <location>
        <begin position="42"/>
        <end position="54"/>
    </location>
</feature>
<dbReference type="Proteomes" id="UP001497516">
    <property type="component" value="Chromosome 7"/>
</dbReference>
<reference evidence="2 3" key="1">
    <citation type="submission" date="2024-04" db="EMBL/GenBank/DDBJ databases">
        <authorList>
            <person name="Fracassetti M."/>
        </authorList>
    </citation>
    <scope>NUCLEOTIDE SEQUENCE [LARGE SCALE GENOMIC DNA]</scope>
</reference>
<organism evidence="2 3">
    <name type="scientific">Linum trigynum</name>
    <dbReference type="NCBI Taxonomy" id="586398"/>
    <lineage>
        <taxon>Eukaryota</taxon>
        <taxon>Viridiplantae</taxon>
        <taxon>Streptophyta</taxon>
        <taxon>Embryophyta</taxon>
        <taxon>Tracheophyta</taxon>
        <taxon>Spermatophyta</taxon>
        <taxon>Magnoliopsida</taxon>
        <taxon>eudicotyledons</taxon>
        <taxon>Gunneridae</taxon>
        <taxon>Pentapetalae</taxon>
        <taxon>rosids</taxon>
        <taxon>fabids</taxon>
        <taxon>Malpighiales</taxon>
        <taxon>Linaceae</taxon>
        <taxon>Linum</taxon>
    </lineage>
</organism>
<dbReference type="AlphaFoldDB" id="A0AAV2FMK0"/>
<gene>
    <name evidence="2" type="ORF">LTRI10_LOCUS39723</name>
</gene>
<name>A0AAV2FMK0_9ROSI</name>
<protein>
    <submittedName>
        <fullName evidence="2">Uncharacterized protein</fullName>
    </submittedName>
</protein>
<keyword evidence="3" id="KW-1185">Reference proteome</keyword>
<evidence type="ECO:0000256" key="1">
    <source>
        <dbReference type="SAM" id="MobiDB-lite"/>
    </source>
</evidence>
<accession>A0AAV2FMK0</accession>
<feature type="region of interest" description="Disordered" evidence="1">
    <location>
        <begin position="42"/>
        <end position="61"/>
    </location>
</feature>
<evidence type="ECO:0000313" key="2">
    <source>
        <dbReference type="EMBL" id="CAL1399546.1"/>
    </source>
</evidence>
<proteinExistence type="predicted"/>
<dbReference type="EMBL" id="OZ034820">
    <property type="protein sequence ID" value="CAL1399546.1"/>
    <property type="molecule type" value="Genomic_DNA"/>
</dbReference>
<sequence length="96" mass="11385">MAERNRYTKQFLDLEFFKGEVQWQLGFFNLSVWYFRRRDVRGEGRPDQARGGEKRRNHRQSPVAHCRCFVLLTDRQASSAADHHRHLSSPYSPMGC</sequence>